<proteinExistence type="predicted"/>
<dbReference type="AlphaFoldDB" id="A0AAV6KEH1"/>
<name>A0AAV6KEH1_9ERIC</name>
<comment type="caution">
    <text evidence="1">The sequence shown here is derived from an EMBL/GenBank/DDBJ whole genome shotgun (WGS) entry which is preliminary data.</text>
</comment>
<evidence type="ECO:0000313" key="1">
    <source>
        <dbReference type="EMBL" id="KAG5550699.1"/>
    </source>
</evidence>
<organism evidence="1 2">
    <name type="scientific">Rhododendron griersonianum</name>
    <dbReference type="NCBI Taxonomy" id="479676"/>
    <lineage>
        <taxon>Eukaryota</taxon>
        <taxon>Viridiplantae</taxon>
        <taxon>Streptophyta</taxon>
        <taxon>Embryophyta</taxon>
        <taxon>Tracheophyta</taxon>
        <taxon>Spermatophyta</taxon>
        <taxon>Magnoliopsida</taxon>
        <taxon>eudicotyledons</taxon>
        <taxon>Gunneridae</taxon>
        <taxon>Pentapetalae</taxon>
        <taxon>asterids</taxon>
        <taxon>Ericales</taxon>
        <taxon>Ericaceae</taxon>
        <taxon>Ericoideae</taxon>
        <taxon>Rhodoreae</taxon>
        <taxon>Rhododendron</taxon>
    </lineage>
</organism>
<dbReference type="EMBL" id="JACTNZ010000005">
    <property type="protein sequence ID" value="KAG5550699.1"/>
    <property type="molecule type" value="Genomic_DNA"/>
</dbReference>
<reference evidence="1" key="1">
    <citation type="submission" date="2020-08" db="EMBL/GenBank/DDBJ databases">
        <title>Plant Genome Project.</title>
        <authorList>
            <person name="Zhang R.-G."/>
        </authorList>
    </citation>
    <scope>NUCLEOTIDE SEQUENCE</scope>
    <source>
        <strain evidence="1">WSP0</strain>
        <tissue evidence="1">Leaf</tissue>
    </source>
</reference>
<gene>
    <name evidence="1" type="ORF">RHGRI_015605</name>
</gene>
<sequence length="139" mass="15682">MLRSSDAQSCFLLCFLFAEIPIDELMRHCMARSLLAQNPRTFDEASTAMCTVVDVLKSASLLTTDRHETVVKIHDVIRDVGISIAREKEAFLVDHGALRWPQNPTNGPSYKAMSLKFQKYQTASRRVGIFTTGNFNGWQ</sequence>
<evidence type="ECO:0000313" key="2">
    <source>
        <dbReference type="Proteomes" id="UP000823749"/>
    </source>
</evidence>
<accession>A0AAV6KEH1</accession>
<dbReference type="Proteomes" id="UP000823749">
    <property type="component" value="Chromosome 5"/>
</dbReference>
<protein>
    <submittedName>
        <fullName evidence="1">Uncharacterized protein</fullName>
    </submittedName>
</protein>
<keyword evidence="2" id="KW-1185">Reference proteome</keyword>